<dbReference type="InterPro" id="IPR011050">
    <property type="entry name" value="Pectin_lyase_fold/virulence"/>
</dbReference>
<dbReference type="RefSeq" id="WP_146848539.1">
    <property type="nucleotide sequence ID" value="NZ_BKAG01000002.1"/>
</dbReference>
<name>A0A512M2U9_9BACT</name>
<dbReference type="InterPro" id="IPR012334">
    <property type="entry name" value="Pectin_lyas_fold"/>
</dbReference>
<dbReference type="EMBL" id="BKAG01000002">
    <property type="protein sequence ID" value="GEP41060.1"/>
    <property type="molecule type" value="Genomic_DNA"/>
</dbReference>
<dbReference type="OrthoDB" id="175424at2"/>
<keyword evidence="2" id="KW-1185">Reference proteome</keyword>
<proteinExistence type="predicted"/>
<protein>
    <recommendedName>
        <fullName evidence="3">Right handed beta helix domain-containing protein</fullName>
    </recommendedName>
</protein>
<organism evidence="1 2">
    <name type="scientific">Brevifollis gellanilyticus</name>
    <dbReference type="NCBI Taxonomy" id="748831"/>
    <lineage>
        <taxon>Bacteria</taxon>
        <taxon>Pseudomonadati</taxon>
        <taxon>Verrucomicrobiota</taxon>
        <taxon>Verrucomicrobiia</taxon>
        <taxon>Verrucomicrobiales</taxon>
        <taxon>Verrucomicrobiaceae</taxon>
    </lineage>
</organism>
<dbReference type="SUPFAM" id="SSF51126">
    <property type="entry name" value="Pectin lyase-like"/>
    <property type="match status" value="1"/>
</dbReference>
<evidence type="ECO:0000313" key="2">
    <source>
        <dbReference type="Proteomes" id="UP000321577"/>
    </source>
</evidence>
<dbReference type="Gene3D" id="2.160.20.10">
    <property type="entry name" value="Single-stranded right-handed beta-helix, Pectin lyase-like"/>
    <property type="match status" value="1"/>
</dbReference>
<accession>A0A512M2U9</accession>
<reference evidence="1 2" key="1">
    <citation type="submission" date="2019-07" db="EMBL/GenBank/DDBJ databases">
        <title>Whole genome shotgun sequence of Brevifollis gellanilyticus NBRC 108608.</title>
        <authorList>
            <person name="Hosoyama A."/>
            <person name="Uohara A."/>
            <person name="Ohji S."/>
            <person name="Ichikawa N."/>
        </authorList>
    </citation>
    <scope>NUCLEOTIDE SEQUENCE [LARGE SCALE GENOMIC DNA]</scope>
    <source>
        <strain evidence="1 2">NBRC 108608</strain>
    </source>
</reference>
<gene>
    <name evidence="1" type="ORF">BGE01nite_03510</name>
</gene>
<dbReference type="AlphaFoldDB" id="A0A512M2U9"/>
<dbReference type="Proteomes" id="UP000321577">
    <property type="component" value="Unassembled WGS sequence"/>
</dbReference>
<evidence type="ECO:0008006" key="3">
    <source>
        <dbReference type="Google" id="ProtNLM"/>
    </source>
</evidence>
<sequence length="564" mass="61041">MLRFIVCVLLAFSSLRADDFRSLVGEALRRGEKRIVIPPGNYQLEPLGSGGELWLLSGLKDIEIVAEGVTLTGTKLMRAISLHRCSGVTLRGLTVDYDPLPFTQGEVVAATEDGGSIDIKIHAGYPRKPYSRIDVVDAKTRFRKKGMPFLWGTKAEMVGEDVVRISLPGIGKAAKPGDLASLSTGQEAGAPHAISIDQCEQMHFENVTVHSAPGMGILEADGEGGSTFRHCRIVPGPKPSGATEERLLSSSWDAFQSKTIRKGPLIEDCEITHAGDDSWSVQSSDFLVVKCEGTHLALSSRDEFTSGVQTGDRLRANVEGPEWKIVTRQVMRREKADLAPDVLTKLEAAKTWDAWKASPQCIVVTLDHPAELKPGDSVYSPDRMGNGFIFRRNHMHSPGRVLIKAGGLMEDNVLDTPHALVICPEVPSGAAAGIEDLVLRRNVIKNGGWFCPAPWSTQAGIISFTSSSSSSSLRDTPVSKNVLIENNILEGGMGPHLIVSSVQGLTVRGNRFVKPLQEAPPETGASFGIPRDKVVWITRSSGVTYEKNKIEELGPFAAKEPVTK</sequence>
<comment type="caution">
    <text evidence="1">The sequence shown here is derived from an EMBL/GenBank/DDBJ whole genome shotgun (WGS) entry which is preliminary data.</text>
</comment>
<evidence type="ECO:0000313" key="1">
    <source>
        <dbReference type="EMBL" id="GEP41060.1"/>
    </source>
</evidence>